<name>A0A9W4ISR0_9EURO</name>
<evidence type="ECO:0000313" key="2">
    <source>
        <dbReference type="Proteomes" id="UP001152592"/>
    </source>
</evidence>
<dbReference type="Proteomes" id="UP001152592">
    <property type="component" value="Unassembled WGS sequence"/>
</dbReference>
<comment type="caution">
    <text evidence="1">The sequence shown here is derived from an EMBL/GenBank/DDBJ whole genome shotgun (WGS) entry which is preliminary data.</text>
</comment>
<dbReference type="OrthoDB" id="3039123at2759"/>
<evidence type="ECO:0000313" key="1">
    <source>
        <dbReference type="EMBL" id="CAG8337229.1"/>
    </source>
</evidence>
<organism evidence="1 2">
    <name type="scientific">Penicillium salamii</name>
    <dbReference type="NCBI Taxonomy" id="1612424"/>
    <lineage>
        <taxon>Eukaryota</taxon>
        <taxon>Fungi</taxon>
        <taxon>Dikarya</taxon>
        <taxon>Ascomycota</taxon>
        <taxon>Pezizomycotina</taxon>
        <taxon>Eurotiomycetes</taxon>
        <taxon>Eurotiomycetidae</taxon>
        <taxon>Eurotiales</taxon>
        <taxon>Aspergillaceae</taxon>
        <taxon>Penicillium</taxon>
    </lineage>
</organism>
<dbReference type="EMBL" id="CAJVPD010000111">
    <property type="protein sequence ID" value="CAG8337229.1"/>
    <property type="molecule type" value="Genomic_DNA"/>
</dbReference>
<gene>
    <name evidence="1" type="ORF">PSALAMII_LOCUS2714</name>
</gene>
<dbReference type="AlphaFoldDB" id="A0A9W4ISR0"/>
<accession>A0A9W4ISR0</accession>
<protein>
    <submittedName>
        <fullName evidence="1">Uncharacterized protein</fullName>
    </submittedName>
</protein>
<sequence>MTCIGGLASMPTYTDLPTMSQALIFVPQTLQIAISHILHFDLSSPSHLSPLGH</sequence>
<proteinExistence type="predicted"/>
<reference evidence="1" key="1">
    <citation type="submission" date="2021-07" db="EMBL/GenBank/DDBJ databases">
        <authorList>
            <person name="Branca A.L. A."/>
        </authorList>
    </citation>
    <scope>NUCLEOTIDE SEQUENCE</scope>
</reference>